<proteinExistence type="predicted"/>
<keyword evidence="2" id="KW-1185">Reference proteome</keyword>
<evidence type="ECO:0000313" key="2">
    <source>
        <dbReference type="Proteomes" id="UP001601521"/>
    </source>
</evidence>
<name>A0ABW6NTW3_9NOCA</name>
<dbReference type="Pfam" id="PF09203">
    <property type="entry name" value="MspA"/>
    <property type="match status" value="1"/>
</dbReference>
<accession>A0ABW6NTW3</accession>
<organism evidence="1 2">
    <name type="scientific">Nocardia africana</name>
    <dbReference type="NCBI Taxonomy" id="134964"/>
    <lineage>
        <taxon>Bacteria</taxon>
        <taxon>Bacillati</taxon>
        <taxon>Actinomycetota</taxon>
        <taxon>Actinomycetes</taxon>
        <taxon>Mycobacteriales</taxon>
        <taxon>Nocardiaceae</taxon>
        <taxon>Nocardia</taxon>
    </lineage>
</organism>
<dbReference type="Gene3D" id="2.60.40.1650">
    <property type="entry name" value="Porin MspA (Ig-like beta-sandwich domain)"/>
    <property type="match status" value="1"/>
</dbReference>
<evidence type="ECO:0000313" key="1">
    <source>
        <dbReference type="EMBL" id="MFF0458555.1"/>
    </source>
</evidence>
<sequence length="83" mass="8726">MWRPGCPGRHTAFPLTARSAVAGRSCRRAGHPIRRGGVRNCPTTTAVNGCGGYAQVRSFVIAEIGTGHTLAMVTVWGAPFTMG</sequence>
<reference evidence="1 2" key="1">
    <citation type="submission" date="2024-10" db="EMBL/GenBank/DDBJ databases">
        <title>The Natural Products Discovery Center: Release of the First 8490 Sequenced Strains for Exploring Actinobacteria Biosynthetic Diversity.</title>
        <authorList>
            <person name="Kalkreuter E."/>
            <person name="Kautsar S.A."/>
            <person name="Yang D."/>
            <person name="Bader C.D."/>
            <person name="Teijaro C.N."/>
            <person name="Fluegel L."/>
            <person name="Davis C.M."/>
            <person name="Simpson J.R."/>
            <person name="Lauterbach L."/>
            <person name="Steele A.D."/>
            <person name="Gui C."/>
            <person name="Meng S."/>
            <person name="Li G."/>
            <person name="Viehrig K."/>
            <person name="Ye F."/>
            <person name="Su P."/>
            <person name="Kiefer A.F."/>
            <person name="Nichols A."/>
            <person name="Cepeda A.J."/>
            <person name="Yan W."/>
            <person name="Fan B."/>
            <person name="Jiang Y."/>
            <person name="Adhikari A."/>
            <person name="Zheng C.-J."/>
            <person name="Schuster L."/>
            <person name="Cowan T.M."/>
            <person name="Smanski M.J."/>
            <person name="Chevrette M.G."/>
            <person name="De Carvalho L.P.S."/>
            <person name="Shen B."/>
        </authorList>
    </citation>
    <scope>NUCLEOTIDE SEQUENCE [LARGE SCALE GENOMIC DNA]</scope>
    <source>
        <strain evidence="1 2">NPDC004550</strain>
    </source>
</reference>
<gene>
    <name evidence="1" type="ORF">ACFYTH_34840</name>
</gene>
<comment type="caution">
    <text evidence="1">The sequence shown here is derived from an EMBL/GenBank/DDBJ whole genome shotgun (WGS) entry which is preliminary data.</text>
</comment>
<dbReference type="InterPro" id="IPR015286">
    <property type="entry name" value="Porin_fam_mycobact-type"/>
</dbReference>
<protein>
    <submittedName>
        <fullName evidence="1">MspA family porin</fullName>
    </submittedName>
</protein>
<dbReference type="EMBL" id="JBIALX010000030">
    <property type="protein sequence ID" value="MFF0458555.1"/>
    <property type="molecule type" value="Genomic_DNA"/>
</dbReference>
<dbReference type="RefSeq" id="WP_387256175.1">
    <property type="nucleotide sequence ID" value="NZ_JBIALX010000030.1"/>
</dbReference>
<dbReference type="Proteomes" id="UP001601521">
    <property type="component" value="Unassembled WGS sequence"/>
</dbReference>